<evidence type="ECO:0000256" key="5">
    <source>
        <dbReference type="ARBA" id="ARBA00022833"/>
    </source>
</evidence>
<evidence type="ECO:0000313" key="12">
    <source>
        <dbReference type="Proteomes" id="UP000261640"/>
    </source>
</evidence>
<dbReference type="PROSITE" id="PS50089">
    <property type="entry name" value="ZF_RING_2"/>
    <property type="match status" value="1"/>
</dbReference>
<feature type="transmembrane region" description="Helical" evidence="9">
    <location>
        <begin position="221"/>
        <end position="240"/>
    </location>
</feature>
<name>A0A3Q3RZ01_9TELE</name>
<dbReference type="GeneTree" id="ENSGT00730000111020"/>
<dbReference type="Proteomes" id="UP000261640">
    <property type="component" value="Unplaced"/>
</dbReference>
<dbReference type="UniPathway" id="UPA00143"/>
<evidence type="ECO:0000256" key="8">
    <source>
        <dbReference type="PROSITE-ProRule" id="PRU00175"/>
    </source>
</evidence>
<evidence type="ECO:0000256" key="2">
    <source>
        <dbReference type="ARBA" id="ARBA00014050"/>
    </source>
</evidence>
<keyword evidence="4 8" id="KW-0863">Zinc-finger</keyword>
<evidence type="ECO:0000259" key="10">
    <source>
        <dbReference type="PROSITE" id="PS50089"/>
    </source>
</evidence>
<dbReference type="CDD" id="cd16555">
    <property type="entry name" value="RING-HC_RNF182"/>
    <property type="match status" value="1"/>
</dbReference>
<dbReference type="PROSITE" id="PS00518">
    <property type="entry name" value="ZF_RING_1"/>
    <property type="match status" value="1"/>
</dbReference>
<keyword evidence="9" id="KW-0472">Membrane</keyword>
<dbReference type="InterPro" id="IPR013083">
    <property type="entry name" value="Znf_RING/FYVE/PHD"/>
</dbReference>
<dbReference type="PANTHER" id="PTHR46675:SF3">
    <property type="entry name" value="E3 UBIQUITIN-PROTEIN LIGASE RNF182"/>
    <property type="match status" value="1"/>
</dbReference>
<dbReference type="Gene3D" id="3.30.40.10">
    <property type="entry name" value="Zinc/RING finger domain, C3HC4 (zinc finger)"/>
    <property type="match status" value="1"/>
</dbReference>
<keyword evidence="9" id="KW-0812">Transmembrane</keyword>
<dbReference type="InParanoid" id="A0A3Q3RZ01"/>
<organism evidence="11 12">
    <name type="scientific">Mastacembelus armatus</name>
    <name type="common">zig-zag eel</name>
    <dbReference type="NCBI Taxonomy" id="205130"/>
    <lineage>
        <taxon>Eukaryota</taxon>
        <taxon>Metazoa</taxon>
        <taxon>Chordata</taxon>
        <taxon>Craniata</taxon>
        <taxon>Vertebrata</taxon>
        <taxon>Euteleostomi</taxon>
        <taxon>Actinopterygii</taxon>
        <taxon>Neopterygii</taxon>
        <taxon>Teleostei</taxon>
        <taxon>Neoteleostei</taxon>
        <taxon>Acanthomorphata</taxon>
        <taxon>Anabantaria</taxon>
        <taxon>Synbranchiformes</taxon>
        <taxon>Mastacembelidae</taxon>
        <taxon>Mastacembelus</taxon>
    </lineage>
</organism>
<reference evidence="11" key="1">
    <citation type="submission" date="2025-08" db="UniProtKB">
        <authorList>
            <consortium name="Ensembl"/>
        </authorList>
    </citation>
    <scope>IDENTIFICATION</scope>
</reference>
<evidence type="ECO:0000256" key="7">
    <source>
        <dbReference type="ARBA" id="ARBA00031239"/>
    </source>
</evidence>
<dbReference type="InterPro" id="IPR017907">
    <property type="entry name" value="Znf_RING_CS"/>
</dbReference>
<accession>A0A3Q3RZ01</accession>
<evidence type="ECO:0000256" key="6">
    <source>
        <dbReference type="ARBA" id="ARBA00030086"/>
    </source>
</evidence>
<evidence type="ECO:0000256" key="1">
    <source>
        <dbReference type="ARBA" id="ARBA00011482"/>
    </source>
</evidence>
<dbReference type="AlphaFoldDB" id="A0A3Q3RZ01"/>
<sequence>MSPLKETKPGPEMDGKVQTWAQSLVYTLEELECKICYNRYDTRSRKPKLLGCLHRVCAKCLKKMVDMGESSPSVISCPFCRHETHVPDEEVWLMEDDRHILAVLSCQDRARRGGGGEVVLSPTSLSGKKLNGFLFLSVCVWSMYCRLNVIYLSSGGIEASHRSSDCLVITIMELPEDSPSSDSLSMLNVVGLYRPPSLDSLPCNLPAQKCHTWTSHSFPRCLLGVLCLVYFSSLPLGIYLLMIGQLWLGVVLVSLVPSTLLLLVLYGFCQCLCHQLMEALAARRHTLP</sequence>
<dbReference type="Pfam" id="PF14634">
    <property type="entry name" value="zf-RING_5"/>
    <property type="match status" value="1"/>
</dbReference>
<keyword evidence="3" id="KW-0479">Metal-binding</keyword>
<dbReference type="InterPro" id="IPR001841">
    <property type="entry name" value="Znf_RING"/>
</dbReference>
<dbReference type="Ensembl" id="ENSMAMT00000014122.2">
    <property type="protein sequence ID" value="ENSMAMP00000013745.2"/>
    <property type="gene ID" value="ENSMAMG00000009308.2"/>
</dbReference>
<evidence type="ECO:0000256" key="4">
    <source>
        <dbReference type="ARBA" id="ARBA00022771"/>
    </source>
</evidence>
<proteinExistence type="predicted"/>
<evidence type="ECO:0000313" key="11">
    <source>
        <dbReference type="Ensembl" id="ENSMAMP00000013745.2"/>
    </source>
</evidence>
<reference evidence="11" key="2">
    <citation type="submission" date="2025-09" db="UniProtKB">
        <authorList>
            <consortium name="Ensembl"/>
        </authorList>
    </citation>
    <scope>IDENTIFICATION</scope>
</reference>
<keyword evidence="9" id="KW-1133">Transmembrane helix</keyword>
<feature type="domain" description="RING-type" evidence="10">
    <location>
        <begin position="33"/>
        <end position="81"/>
    </location>
</feature>
<protein>
    <recommendedName>
        <fullName evidence="2">E3 ubiquitin-protein ligase RNF182</fullName>
    </recommendedName>
    <alternativeName>
        <fullName evidence="7">RING finger protein 182</fullName>
    </alternativeName>
    <alternativeName>
        <fullName evidence="6">RING-type E3 ubiquitin transferase RNF182</fullName>
    </alternativeName>
</protein>
<dbReference type="SMART" id="SM00184">
    <property type="entry name" value="RING"/>
    <property type="match status" value="1"/>
</dbReference>
<keyword evidence="12" id="KW-1185">Reference proteome</keyword>
<dbReference type="SUPFAM" id="SSF57850">
    <property type="entry name" value="RING/U-box"/>
    <property type="match status" value="1"/>
</dbReference>
<evidence type="ECO:0000256" key="3">
    <source>
        <dbReference type="ARBA" id="ARBA00022723"/>
    </source>
</evidence>
<dbReference type="PANTHER" id="PTHR46675">
    <property type="entry name" value="E3 UBIQUITIN-PROTEIN LIGASE RNF182"/>
    <property type="match status" value="1"/>
</dbReference>
<feature type="transmembrane region" description="Helical" evidence="9">
    <location>
        <begin position="246"/>
        <end position="268"/>
    </location>
</feature>
<dbReference type="GO" id="GO:0016567">
    <property type="term" value="P:protein ubiquitination"/>
    <property type="evidence" value="ECO:0007669"/>
    <property type="project" value="UniProtKB-UniPathway"/>
</dbReference>
<dbReference type="GO" id="GO:0008270">
    <property type="term" value="F:zinc ion binding"/>
    <property type="evidence" value="ECO:0007669"/>
    <property type="project" value="UniProtKB-KW"/>
</dbReference>
<keyword evidence="5" id="KW-0862">Zinc</keyword>
<dbReference type="InterPro" id="IPR047986">
    <property type="entry name" value="RNF182_RING-HC"/>
</dbReference>
<dbReference type="InterPro" id="IPR042285">
    <property type="entry name" value="RNF182"/>
</dbReference>
<evidence type="ECO:0000256" key="9">
    <source>
        <dbReference type="SAM" id="Phobius"/>
    </source>
</evidence>
<comment type="subunit">
    <text evidence="1">Interacts with ATP6V0C.</text>
</comment>